<dbReference type="CDD" id="cd00118">
    <property type="entry name" value="LysM"/>
    <property type="match status" value="1"/>
</dbReference>
<dbReference type="PROSITE" id="PS51782">
    <property type="entry name" value="LYSM"/>
    <property type="match status" value="1"/>
</dbReference>
<feature type="signal peptide" evidence="1">
    <location>
        <begin position="1"/>
        <end position="22"/>
    </location>
</feature>
<gene>
    <name evidence="3" type="ORF">WCV65_10465</name>
</gene>
<dbReference type="InterPro" id="IPR018392">
    <property type="entry name" value="LysM"/>
</dbReference>
<evidence type="ECO:0000256" key="1">
    <source>
        <dbReference type="SAM" id="SignalP"/>
    </source>
</evidence>
<dbReference type="InterPro" id="IPR036779">
    <property type="entry name" value="LysM_dom_sf"/>
</dbReference>
<name>A0ABZ2NM21_9BACI</name>
<dbReference type="Pfam" id="PF01476">
    <property type="entry name" value="LysM"/>
    <property type="match status" value="1"/>
</dbReference>
<protein>
    <submittedName>
        <fullName evidence="3">LysM peptidoglycan-binding domain-containing protein</fullName>
    </submittedName>
</protein>
<evidence type="ECO:0000313" key="4">
    <source>
        <dbReference type="Proteomes" id="UP001377337"/>
    </source>
</evidence>
<keyword evidence="4" id="KW-1185">Reference proteome</keyword>
<dbReference type="RefSeq" id="WP_035411657.1">
    <property type="nucleotide sequence ID" value="NZ_CP147407.1"/>
</dbReference>
<sequence>MSKSTFALIASFFVLVGGILFAAAGTGSGKTLDEYAKIEIREGDTLWDLAETLKDKHGMSQTEFVEWVDKENNLSTIVIKPGDTVFIPVKKNDLYKHETHIIASEE</sequence>
<dbReference type="SMART" id="SM00257">
    <property type="entry name" value="LysM"/>
    <property type="match status" value="1"/>
</dbReference>
<organism evidence="3 4">
    <name type="scientific">Metabacillus sediminis</name>
    <dbReference type="NCBI Taxonomy" id="3117746"/>
    <lineage>
        <taxon>Bacteria</taxon>
        <taxon>Bacillati</taxon>
        <taxon>Bacillota</taxon>
        <taxon>Bacilli</taxon>
        <taxon>Bacillales</taxon>
        <taxon>Bacillaceae</taxon>
        <taxon>Metabacillus</taxon>
    </lineage>
</organism>
<dbReference type="EMBL" id="CP147407">
    <property type="protein sequence ID" value="WXB98876.1"/>
    <property type="molecule type" value="Genomic_DNA"/>
</dbReference>
<feature type="domain" description="LysM" evidence="2">
    <location>
        <begin position="36"/>
        <end position="87"/>
    </location>
</feature>
<dbReference type="Gene3D" id="3.10.350.10">
    <property type="entry name" value="LysM domain"/>
    <property type="match status" value="1"/>
</dbReference>
<feature type="chain" id="PRO_5045899412" evidence="1">
    <location>
        <begin position="23"/>
        <end position="106"/>
    </location>
</feature>
<dbReference type="Proteomes" id="UP001377337">
    <property type="component" value="Chromosome"/>
</dbReference>
<evidence type="ECO:0000313" key="3">
    <source>
        <dbReference type="EMBL" id="WXB98876.1"/>
    </source>
</evidence>
<evidence type="ECO:0000259" key="2">
    <source>
        <dbReference type="PROSITE" id="PS51782"/>
    </source>
</evidence>
<accession>A0ABZ2NM21</accession>
<keyword evidence="1" id="KW-0732">Signal</keyword>
<reference evidence="3 4" key="1">
    <citation type="submission" date="2024-02" db="EMBL/GenBank/DDBJ databases">
        <title>Seven novel Bacillus-like species.</title>
        <authorList>
            <person name="Liu G."/>
        </authorList>
    </citation>
    <scope>NUCLEOTIDE SEQUENCE [LARGE SCALE GENOMIC DNA]</scope>
    <source>
        <strain evidence="3 4">FJAT-52054</strain>
    </source>
</reference>
<proteinExistence type="predicted"/>